<accession>A0A4Y2MB71</accession>
<reference evidence="1 2" key="1">
    <citation type="journal article" date="2019" name="Sci. Rep.">
        <title>Orb-weaving spider Araneus ventricosus genome elucidates the spidroin gene catalogue.</title>
        <authorList>
            <person name="Kono N."/>
            <person name="Nakamura H."/>
            <person name="Ohtoshi R."/>
            <person name="Moran D.A.P."/>
            <person name="Shinohara A."/>
            <person name="Yoshida Y."/>
            <person name="Fujiwara M."/>
            <person name="Mori M."/>
            <person name="Tomita M."/>
            <person name="Arakawa K."/>
        </authorList>
    </citation>
    <scope>NUCLEOTIDE SEQUENCE [LARGE SCALE GENOMIC DNA]</scope>
</reference>
<comment type="caution">
    <text evidence="1">The sequence shown here is derived from an EMBL/GenBank/DDBJ whole genome shotgun (WGS) entry which is preliminary data.</text>
</comment>
<dbReference type="EMBL" id="BGPR01007042">
    <property type="protein sequence ID" value="GBN23823.1"/>
    <property type="molecule type" value="Genomic_DNA"/>
</dbReference>
<dbReference type="AlphaFoldDB" id="A0A4Y2MB71"/>
<sequence length="255" mass="29181">MAKQISATIIGYFEGITRDLSQLLAIGCDGTSVNIGWKSGVIRCLELKNGKPLHWALLTCETLPVTTFEIIDGELPTIDRRDLSKDQMYLLEISQALLLGNCSDELARRSPGTLSHSRWLTIANRVLRLYVSSPASSLKLKQIAEFVMKVYTPNWFNIKSKHSLKYCTKHVWNTISRSRYLSQDLKDVVDGVICRNSFFAHPENILLCMLKYERVYIRELAARRLIKSRESSSNVKSVRVFLHHNLILKQLTVRK</sequence>
<organism evidence="1 2">
    <name type="scientific">Araneus ventricosus</name>
    <name type="common">Orbweaver spider</name>
    <name type="synonym">Epeira ventricosa</name>
    <dbReference type="NCBI Taxonomy" id="182803"/>
    <lineage>
        <taxon>Eukaryota</taxon>
        <taxon>Metazoa</taxon>
        <taxon>Ecdysozoa</taxon>
        <taxon>Arthropoda</taxon>
        <taxon>Chelicerata</taxon>
        <taxon>Arachnida</taxon>
        <taxon>Araneae</taxon>
        <taxon>Araneomorphae</taxon>
        <taxon>Entelegynae</taxon>
        <taxon>Araneoidea</taxon>
        <taxon>Araneidae</taxon>
        <taxon>Araneus</taxon>
    </lineage>
</organism>
<dbReference type="PANTHER" id="PTHR46409:SF1">
    <property type="entry name" value="HTH PSQ-TYPE DOMAIN-CONTAINING PROTEIN"/>
    <property type="match status" value="1"/>
</dbReference>
<gene>
    <name evidence="1" type="ORF">AVEN_74903_1</name>
</gene>
<proteinExistence type="predicted"/>
<dbReference type="Proteomes" id="UP000499080">
    <property type="component" value="Unassembled WGS sequence"/>
</dbReference>
<evidence type="ECO:0000313" key="2">
    <source>
        <dbReference type="Proteomes" id="UP000499080"/>
    </source>
</evidence>
<keyword evidence="2" id="KW-1185">Reference proteome</keyword>
<evidence type="ECO:0000313" key="1">
    <source>
        <dbReference type="EMBL" id="GBN23823.1"/>
    </source>
</evidence>
<protein>
    <submittedName>
        <fullName evidence="1">Uncharacterized protein</fullName>
    </submittedName>
</protein>
<name>A0A4Y2MB71_ARAVE</name>
<dbReference type="PANTHER" id="PTHR46409">
    <property type="entry name" value="HTH PSQ-TYPE DOMAIN-CONTAINING PROTEIN"/>
    <property type="match status" value="1"/>
</dbReference>